<dbReference type="EMBL" id="SMAK01000010">
    <property type="protein sequence ID" value="TCT07258.1"/>
    <property type="molecule type" value="Genomic_DNA"/>
</dbReference>
<organism evidence="2 3">
    <name type="scientific">Tepidamorphus gemmatus</name>
    <dbReference type="NCBI Taxonomy" id="747076"/>
    <lineage>
        <taxon>Bacteria</taxon>
        <taxon>Pseudomonadati</taxon>
        <taxon>Pseudomonadota</taxon>
        <taxon>Alphaproteobacteria</taxon>
        <taxon>Hyphomicrobiales</taxon>
        <taxon>Tepidamorphaceae</taxon>
        <taxon>Tepidamorphus</taxon>
    </lineage>
</organism>
<proteinExistence type="predicted"/>
<evidence type="ECO:0000256" key="1">
    <source>
        <dbReference type="SAM" id="MobiDB-lite"/>
    </source>
</evidence>
<comment type="caution">
    <text evidence="2">The sequence shown here is derived from an EMBL/GenBank/DDBJ whole genome shotgun (WGS) entry which is preliminary data.</text>
</comment>
<sequence>MSGPIRLDRRCRSVIMVGMKLPSAAFAILVCALVAVPVAGHAQTKVRTETIEVPAEPAPQDGATTADENPVSGPAAELTDVPVPQYDLSLLPPPVARMRAQIIAAARTGDIEKLRPVIEANEMPPIFSFGGEDDAIAYLRSISGDPDGREILAIMIEILEAGYAHLDPGTPQEMYVWPYFHAVPFEALTPEQEVELYKIITPQDRKGMEDYGGYTFFRLGIGPDGTWHFFVAGD</sequence>
<keyword evidence="3" id="KW-1185">Reference proteome</keyword>
<dbReference type="RefSeq" id="WP_207903793.1">
    <property type="nucleotide sequence ID" value="NZ_SMAK01000010.1"/>
</dbReference>
<dbReference type="AlphaFoldDB" id="A0A4V2UYG2"/>
<feature type="region of interest" description="Disordered" evidence="1">
    <location>
        <begin position="49"/>
        <end position="78"/>
    </location>
</feature>
<evidence type="ECO:0000313" key="3">
    <source>
        <dbReference type="Proteomes" id="UP000295678"/>
    </source>
</evidence>
<name>A0A4V2UYG2_9HYPH</name>
<evidence type="ECO:0000313" key="2">
    <source>
        <dbReference type="EMBL" id="TCT07258.1"/>
    </source>
</evidence>
<protein>
    <submittedName>
        <fullName evidence="2">Uncharacterized protein</fullName>
    </submittedName>
</protein>
<reference evidence="2 3" key="1">
    <citation type="submission" date="2019-03" db="EMBL/GenBank/DDBJ databases">
        <title>Genomic Encyclopedia of Type Strains, Phase IV (KMG-IV): sequencing the most valuable type-strain genomes for metagenomic binning, comparative biology and taxonomic classification.</title>
        <authorList>
            <person name="Goeker M."/>
        </authorList>
    </citation>
    <scope>NUCLEOTIDE SEQUENCE [LARGE SCALE GENOMIC DNA]</scope>
    <source>
        <strain evidence="2 3">DSM 19345</strain>
    </source>
</reference>
<gene>
    <name evidence="2" type="ORF">EDC22_110105</name>
</gene>
<accession>A0A4V2UYG2</accession>
<dbReference type="Proteomes" id="UP000295678">
    <property type="component" value="Unassembled WGS sequence"/>
</dbReference>